<dbReference type="Proteomes" id="UP000256964">
    <property type="component" value="Unassembled WGS sequence"/>
</dbReference>
<name>A0A371DND3_9APHY</name>
<evidence type="ECO:0000313" key="2">
    <source>
        <dbReference type="Proteomes" id="UP000256964"/>
    </source>
</evidence>
<organism evidence="1 2">
    <name type="scientific">Lentinus brumalis</name>
    <dbReference type="NCBI Taxonomy" id="2498619"/>
    <lineage>
        <taxon>Eukaryota</taxon>
        <taxon>Fungi</taxon>
        <taxon>Dikarya</taxon>
        <taxon>Basidiomycota</taxon>
        <taxon>Agaricomycotina</taxon>
        <taxon>Agaricomycetes</taxon>
        <taxon>Polyporales</taxon>
        <taxon>Polyporaceae</taxon>
        <taxon>Lentinus</taxon>
    </lineage>
</organism>
<protein>
    <submittedName>
        <fullName evidence="1">Uncharacterized protein</fullName>
    </submittedName>
</protein>
<keyword evidence="2" id="KW-1185">Reference proteome</keyword>
<proteinExistence type="predicted"/>
<sequence>MSAPISISPILASWSLSYRSLPPARSGLPGGGLVCMRASGRRARLQGTRGYYGRSLTSGPMSKMLGPSSWDLSFVLGVAINARMSCQPWPPGVMATRLTTIV</sequence>
<reference evidence="1 2" key="1">
    <citation type="journal article" date="2018" name="Biotechnol. Biofuels">
        <title>Integrative visual omics of the white-rot fungus Polyporus brumalis exposes the biotechnological potential of its oxidative enzymes for delignifying raw plant biomass.</title>
        <authorList>
            <person name="Miyauchi S."/>
            <person name="Rancon A."/>
            <person name="Drula E."/>
            <person name="Hage H."/>
            <person name="Chaduli D."/>
            <person name="Favel A."/>
            <person name="Grisel S."/>
            <person name="Henrissat B."/>
            <person name="Herpoel-Gimbert I."/>
            <person name="Ruiz-Duenas F.J."/>
            <person name="Chevret D."/>
            <person name="Hainaut M."/>
            <person name="Lin J."/>
            <person name="Wang M."/>
            <person name="Pangilinan J."/>
            <person name="Lipzen A."/>
            <person name="Lesage-Meessen L."/>
            <person name="Navarro D."/>
            <person name="Riley R."/>
            <person name="Grigoriev I.V."/>
            <person name="Zhou S."/>
            <person name="Raouche S."/>
            <person name="Rosso M.N."/>
        </authorList>
    </citation>
    <scope>NUCLEOTIDE SEQUENCE [LARGE SCALE GENOMIC DNA]</scope>
    <source>
        <strain evidence="1 2">BRFM 1820</strain>
    </source>
</reference>
<evidence type="ECO:0000313" key="1">
    <source>
        <dbReference type="EMBL" id="RDX54029.1"/>
    </source>
</evidence>
<dbReference type="AlphaFoldDB" id="A0A371DND3"/>
<dbReference type="EMBL" id="KZ857385">
    <property type="protein sequence ID" value="RDX54029.1"/>
    <property type="molecule type" value="Genomic_DNA"/>
</dbReference>
<accession>A0A371DND3</accession>
<gene>
    <name evidence="1" type="ORF">OH76DRAFT_1057764</name>
</gene>